<evidence type="ECO:0000256" key="2">
    <source>
        <dbReference type="ARBA" id="ARBA00022490"/>
    </source>
</evidence>
<dbReference type="STRING" id="2018661.A0A2A2JPB3"/>
<reference evidence="3 4" key="1">
    <citation type="journal article" date="2017" name="Curr. Biol.">
        <title>Genome architecture and evolution of a unichromosomal asexual nematode.</title>
        <authorList>
            <person name="Fradin H."/>
            <person name="Zegar C."/>
            <person name="Gutwein M."/>
            <person name="Lucas J."/>
            <person name="Kovtun M."/>
            <person name="Corcoran D."/>
            <person name="Baugh L.R."/>
            <person name="Kiontke K."/>
            <person name="Gunsalus K."/>
            <person name="Fitch D.H."/>
            <person name="Piano F."/>
        </authorList>
    </citation>
    <scope>NUCLEOTIDE SEQUENCE [LARGE SCALE GENOMIC DNA]</scope>
    <source>
        <strain evidence="3">PF1309</strain>
    </source>
</reference>
<dbReference type="GO" id="GO:0005813">
    <property type="term" value="C:centrosome"/>
    <property type="evidence" value="ECO:0007669"/>
    <property type="project" value="TreeGrafter"/>
</dbReference>
<protein>
    <recommendedName>
        <fullName evidence="5">EF-hand domain-containing protein</fullName>
    </recommendedName>
</protein>
<evidence type="ECO:0000256" key="1">
    <source>
        <dbReference type="ARBA" id="ARBA00004496"/>
    </source>
</evidence>
<dbReference type="GO" id="GO:0000226">
    <property type="term" value="P:microtubule cytoskeleton organization"/>
    <property type="evidence" value="ECO:0007669"/>
    <property type="project" value="TreeGrafter"/>
</dbReference>
<dbReference type="AlphaFoldDB" id="A0A2A2JPB3"/>
<dbReference type="GO" id="GO:0030865">
    <property type="term" value="P:cortical cytoskeleton organization"/>
    <property type="evidence" value="ECO:0007669"/>
    <property type="project" value="TreeGrafter"/>
</dbReference>
<evidence type="ECO:0008006" key="5">
    <source>
        <dbReference type="Google" id="ProtNLM"/>
    </source>
</evidence>
<dbReference type="Gene3D" id="1.10.238.10">
    <property type="entry name" value="EF-hand"/>
    <property type="match status" value="1"/>
</dbReference>
<sequence>MSARGLLSSLLTARATALHSAGPEAEKIRNNREKEKNSVRLTFLTIMALAFSCTSLRFSAICLSMSSVLCSCTASLYSLSLTLQRDTSANSVPATTCYRMSQQNDRKDVILKDASAAIGQVIKEQWPPNHPGKAKMQMDEFLEGINSQFGKIKLQDETALMLSDLVERATRRVLEVTFDEKFLISQSQIEAFLSLVKKCSVDRLGVQIVKQADLRNILKNSTPPIKEAFTNDITHFLRKTSSHFGFISVVELERYIFAYSSSMLRYSELIRQSEDLVRISADTFRNYLLDKIYACQLHSKYDKEIEWFACYVERFVFFLLGGQQTFQVTIKSLLLSGLLEEFNICLQQLANPDPDIEINCIVPFWDKFTVALDTFKNVNSDSCGLLSLDEMIGYYCAQFSEHFLRRIFATQKTFENGRLDFQGFVEFLVATEFRKSKSSMRYIFECLNLDGDGFLKDSDLQVAAKSVLPLARDIPQIEVDVLTGEIFDMVHPVHPEKISLEDLDKCKLADWITGLLVDATVLEKYENRENEL</sequence>
<dbReference type="GO" id="GO:0005819">
    <property type="term" value="C:spindle"/>
    <property type="evidence" value="ECO:0007669"/>
    <property type="project" value="TreeGrafter"/>
</dbReference>
<dbReference type="PANTHER" id="PTHR12085">
    <property type="entry name" value="SERINE/THREONINE-PROTEIN PHOSPHATASE 2A REGULATORY SUBUNIT B'' SUBUNIT GAMMA"/>
    <property type="match status" value="1"/>
</dbReference>
<keyword evidence="4" id="KW-1185">Reference proteome</keyword>
<dbReference type="InterPro" id="IPR039865">
    <property type="entry name" value="PPP2R3C"/>
</dbReference>
<dbReference type="OrthoDB" id="10265007at2759"/>
<dbReference type="GO" id="GO:0005737">
    <property type="term" value="C:cytoplasm"/>
    <property type="evidence" value="ECO:0007669"/>
    <property type="project" value="UniProtKB-SubCell"/>
</dbReference>
<keyword evidence="2" id="KW-0963">Cytoplasm</keyword>
<organism evidence="3 4">
    <name type="scientific">Diploscapter pachys</name>
    <dbReference type="NCBI Taxonomy" id="2018661"/>
    <lineage>
        <taxon>Eukaryota</taxon>
        <taxon>Metazoa</taxon>
        <taxon>Ecdysozoa</taxon>
        <taxon>Nematoda</taxon>
        <taxon>Chromadorea</taxon>
        <taxon>Rhabditida</taxon>
        <taxon>Rhabditina</taxon>
        <taxon>Rhabditomorpha</taxon>
        <taxon>Rhabditoidea</taxon>
        <taxon>Rhabditidae</taxon>
        <taxon>Diploscapter</taxon>
    </lineage>
</organism>
<proteinExistence type="predicted"/>
<dbReference type="EMBL" id="LIAE01010313">
    <property type="protein sequence ID" value="PAV63362.1"/>
    <property type="molecule type" value="Genomic_DNA"/>
</dbReference>
<dbReference type="GO" id="GO:0035303">
    <property type="term" value="P:regulation of dephosphorylation"/>
    <property type="evidence" value="ECO:0007669"/>
    <property type="project" value="InterPro"/>
</dbReference>
<dbReference type="SUPFAM" id="SSF47473">
    <property type="entry name" value="EF-hand"/>
    <property type="match status" value="1"/>
</dbReference>
<dbReference type="PANTHER" id="PTHR12085:SF3">
    <property type="entry name" value="SERINE_THREONINE-PROTEIN PHOSPHATASE 2A REGULATORY SUBUNIT B'' SUBUNIT GAMMA"/>
    <property type="match status" value="1"/>
</dbReference>
<gene>
    <name evidence="3" type="ORF">WR25_16157</name>
</gene>
<name>A0A2A2JPB3_9BILA</name>
<comment type="subcellular location">
    <subcellularLocation>
        <location evidence="1">Cytoplasm</location>
    </subcellularLocation>
</comment>
<evidence type="ECO:0000313" key="4">
    <source>
        <dbReference type="Proteomes" id="UP000218231"/>
    </source>
</evidence>
<dbReference type="Proteomes" id="UP000218231">
    <property type="component" value="Unassembled WGS sequence"/>
</dbReference>
<accession>A0A2A2JPB3</accession>
<comment type="caution">
    <text evidence="3">The sequence shown here is derived from an EMBL/GenBank/DDBJ whole genome shotgun (WGS) entry which is preliminary data.</text>
</comment>
<evidence type="ECO:0000313" key="3">
    <source>
        <dbReference type="EMBL" id="PAV63362.1"/>
    </source>
</evidence>
<dbReference type="InterPro" id="IPR011992">
    <property type="entry name" value="EF-hand-dom_pair"/>
</dbReference>